<comment type="caution">
    <text evidence="5">The sequence shown here is derived from an EMBL/GenBank/DDBJ whole genome shotgun (WGS) entry which is preliminary data.</text>
</comment>
<keyword evidence="5" id="KW-0121">Carboxypeptidase</keyword>
<organism evidence="5 6">
    <name type="scientific">Posidoniimonas corsicana</name>
    <dbReference type="NCBI Taxonomy" id="1938618"/>
    <lineage>
        <taxon>Bacteria</taxon>
        <taxon>Pseudomonadati</taxon>
        <taxon>Planctomycetota</taxon>
        <taxon>Planctomycetia</taxon>
        <taxon>Pirellulales</taxon>
        <taxon>Lacipirellulaceae</taxon>
        <taxon>Posidoniimonas</taxon>
    </lineage>
</organism>
<keyword evidence="5" id="KW-0645">Protease</keyword>
<comment type="cofactor">
    <cofactor evidence="1">
        <name>Zn(2+)</name>
        <dbReference type="ChEBI" id="CHEBI:29105"/>
    </cofactor>
</comment>
<evidence type="ECO:0000313" key="5">
    <source>
        <dbReference type="EMBL" id="TWT36749.1"/>
    </source>
</evidence>
<name>A0A5C5VFR3_9BACT</name>
<dbReference type="RefSeq" id="WP_228714545.1">
    <property type="nucleotide sequence ID" value="NZ_SIHJ01000001.1"/>
</dbReference>
<keyword evidence="6" id="KW-1185">Reference proteome</keyword>
<evidence type="ECO:0000256" key="2">
    <source>
        <dbReference type="ARBA" id="ARBA00022801"/>
    </source>
</evidence>
<keyword evidence="2 5" id="KW-0378">Hydrolase</keyword>
<sequence length="408" mass="43203">MPAKKNAPPAKPPAPERAVTDAEALRLVMKLMAIPGRSCEERLVMDAIVAELSSAGLDQKHVRFDNAHKKSPFKGEVGNLIVKLPGTVRGPRRMFSAHVDTVPICVGCRPKRKDGRIVSGNPETGLGGDDRAGAAVVLATLLALLRSGVDHPPLTFLWTVQEEIGLCGARSVSLSQLGRPPLAFNFDGSSPTKITIGATGGYRMKIEVTGVPSHAGNAPEEGVSAISIAALAIADLTRRGWHGRIQKGGRRGTSNVGVIAGGQATNVVTDRVVLRAEARSHDPEFRQQIVGEMEQAFHTAAAKVKNTAGDCGRVRFDGNLDYESFRLSPTHDAVRAAVAAVESLGEDHELAVANGGLDANWLTHRGVPTVSFGCGQRGIHKIGEELVIEEIQLARRLALRLAVGDASA</sequence>
<dbReference type="Gene3D" id="3.30.70.360">
    <property type="match status" value="1"/>
</dbReference>
<accession>A0A5C5VFR3</accession>
<dbReference type="SUPFAM" id="SSF53187">
    <property type="entry name" value="Zn-dependent exopeptidases"/>
    <property type="match status" value="1"/>
</dbReference>
<dbReference type="Proteomes" id="UP000316714">
    <property type="component" value="Unassembled WGS sequence"/>
</dbReference>
<dbReference type="GO" id="GO:0004180">
    <property type="term" value="F:carboxypeptidase activity"/>
    <property type="evidence" value="ECO:0007669"/>
    <property type="project" value="UniProtKB-KW"/>
</dbReference>
<dbReference type="Gene3D" id="3.40.630.10">
    <property type="entry name" value="Zn peptidases"/>
    <property type="match status" value="1"/>
</dbReference>
<evidence type="ECO:0000313" key="6">
    <source>
        <dbReference type="Proteomes" id="UP000316714"/>
    </source>
</evidence>
<dbReference type="InterPro" id="IPR036264">
    <property type="entry name" value="Bact_exopeptidase_dim_dom"/>
</dbReference>
<dbReference type="Pfam" id="PF01546">
    <property type="entry name" value="Peptidase_M20"/>
    <property type="match status" value="1"/>
</dbReference>
<dbReference type="InterPro" id="IPR011650">
    <property type="entry name" value="Peptidase_M20_dimer"/>
</dbReference>
<dbReference type="AlphaFoldDB" id="A0A5C5VFR3"/>
<evidence type="ECO:0000259" key="4">
    <source>
        <dbReference type="Pfam" id="PF07687"/>
    </source>
</evidence>
<evidence type="ECO:0000256" key="1">
    <source>
        <dbReference type="ARBA" id="ARBA00001947"/>
    </source>
</evidence>
<dbReference type="PANTHER" id="PTHR42994">
    <property type="entry name" value="PEPTIDASE T"/>
    <property type="match status" value="1"/>
</dbReference>
<protein>
    <submittedName>
        <fullName evidence="5">Carboxypeptidase G2</fullName>
        <ecNumber evidence="5">3.4.17.11</ecNumber>
    </submittedName>
</protein>
<keyword evidence="3" id="KW-0862">Zinc</keyword>
<reference evidence="5 6" key="1">
    <citation type="submission" date="2019-02" db="EMBL/GenBank/DDBJ databases">
        <title>Deep-cultivation of Planctomycetes and their phenomic and genomic characterization uncovers novel biology.</title>
        <authorList>
            <person name="Wiegand S."/>
            <person name="Jogler M."/>
            <person name="Boedeker C."/>
            <person name="Pinto D."/>
            <person name="Vollmers J."/>
            <person name="Rivas-Marin E."/>
            <person name="Kohn T."/>
            <person name="Peeters S.H."/>
            <person name="Heuer A."/>
            <person name="Rast P."/>
            <person name="Oberbeckmann S."/>
            <person name="Bunk B."/>
            <person name="Jeske O."/>
            <person name="Meyerdierks A."/>
            <person name="Storesund J.E."/>
            <person name="Kallscheuer N."/>
            <person name="Luecker S."/>
            <person name="Lage O.M."/>
            <person name="Pohl T."/>
            <person name="Merkel B.J."/>
            <person name="Hornburger P."/>
            <person name="Mueller R.-W."/>
            <person name="Bruemmer F."/>
            <person name="Labrenz M."/>
            <person name="Spormann A.M."/>
            <person name="Op Den Camp H."/>
            <person name="Overmann J."/>
            <person name="Amann R."/>
            <person name="Jetten M.S.M."/>
            <person name="Mascher T."/>
            <person name="Medema M.H."/>
            <person name="Devos D.P."/>
            <person name="Kaster A.-K."/>
            <person name="Ovreas L."/>
            <person name="Rohde M."/>
            <person name="Galperin M.Y."/>
            <person name="Jogler C."/>
        </authorList>
    </citation>
    <scope>NUCLEOTIDE SEQUENCE [LARGE SCALE GENOMIC DNA]</scope>
    <source>
        <strain evidence="5 6">KOR34</strain>
    </source>
</reference>
<feature type="domain" description="Peptidase M20 dimerisation" evidence="4">
    <location>
        <begin position="199"/>
        <end position="303"/>
    </location>
</feature>
<dbReference type="PANTHER" id="PTHR42994:SF2">
    <property type="entry name" value="PEPTIDASE"/>
    <property type="match status" value="1"/>
</dbReference>
<gene>
    <name evidence="5" type="primary">cpg2</name>
    <name evidence="5" type="ORF">KOR34_16890</name>
</gene>
<proteinExistence type="predicted"/>
<dbReference type="SUPFAM" id="SSF55031">
    <property type="entry name" value="Bacterial exopeptidase dimerisation domain"/>
    <property type="match status" value="1"/>
</dbReference>
<dbReference type="EMBL" id="SIHJ01000001">
    <property type="protein sequence ID" value="TWT36749.1"/>
    <property type="molecule type" value="Genomic_DNA"/>
</dbReference>
<dbReference type="InterPro" id="IPR002933">
    <property type="entry name" value="Peptidase_M20"/>
</dbReference>
<dbReference type="Pfam" id="PF07687">
    <property type="entry name" value="M20_dimer"/>
    <property type="match status" value="1"/>
</dbReference>
<dbReference type="EC" id="3.4.17.11" evidence="5"/>
<evidence type="ECO:0000256" key="3">
    <source>
        <dbReference type="ARBA" id="ARBA00022833"/>
    </source>
</evidence>